<dbReference type="Proteomes" id="UP001348817">
    <property type="component" value="Chromosome"/>
</dbReference>
<dbReference type="AlphaFoldDB" id="A0AAU9DD84"/>
<protein>
    <recommendedName>
        <fullName evidence="2">Secretion system C-terminal sorting domain-containing protein</fullName>
    </recommendedName>
</protein>
<dbReference type="PANTHER" id="PTHR46580:SF4">
    <property type="entry name" value="ATP_GTP-BINDING PROTEIN"/>
    <property type="match status" value="1"/>
</dbReference>
<feature type="domain" description="Secretion system C-terminal sorting" evidence="2">
    <location>
        <begin position="638"/>
        <end position="709"/>
    </location>
</feature>
<name>A0AAU9DD84_9BACT</name>
<dbReference type="InterPro" id="IPR013517">
    <property type="entry name" value="FG-GAP"/>
</dbReference>
<dbReference type="SUPFAM" id="SSF69318">
    <property type="entry name" value="Integrin alpha N-terminal domain"/>
    <property type="match status" value="2"/>
</dbReference>
<keyword evidence="4" id="KW-1185">Reference proteome</keyword>
<dbReference type="KEGG" id="fax:FUAX_28270"/>
<sequence length="711" mass="78050">MKKILTLSLLVTLALFAEGQGLKRYNTLELKVAGKPLSMPWFGGVDATQLASSDLDGDGKEDLILYSRAGNRLRVLLNTDGNYIHSPNFENTLPDNINGWMVWVDYDKDGKADIFTKGLLGVVAIKRTDDGKSPAWEVTADPIYTQKGTRPVNLQVASDDIPAIHDIDADGDLDIFLYDFSIGSFVRHHKNLSVEETGKAGALSFTKANDKWGDFEECDCYFVFGENICSEESQNRQLRTEHVGGKSLLIVDDNKDGLPDLWAGHEQCDQVYAITNNGSAGNILMREYRPAFPLNNQPSHMLYPVPYQIDADLDGKKDVIVATNFNNDLSGNTDYSQSIFWHKNTGDSYDNTAQPFLSDKTLDLGSQTAPVAADFTNDGKTDLLVAYDKSGFGGVRGAFALLENTGTTENPKFELKDNDFGGWAKLGRMDLRPVIVDADGDKTPELAVAYIAADGKTLKTEFAELGETPTPERFSAWETPFGKGDHWSFFDLDDDGSEDLFLGKKSGRLEYYKTTYENGTAIFTLIEKNFAGKDDHSLRRNLASTFISGKSPILLTTDLSGNVSIHKKAGDTFVLQEEKAIVSDLGDRLPANLSSRTAFAQARLRPGGPLLIFVGTAEGGLELFAYTDKNHDDSPIHIYPNPVENGGELKISVSEKATISVFDTTGRRILNDFPSEAGSTVRIPTVSWATGVYIVVAETESGKHSKRVTVR</sequence>
<dbReference type="InterPro" id="IPR028994">
    <property type="entry name" value="Integrin_alpha_N"/>
</dbReference>
<dbReference type="InterPro" id="IPR026444">
    <property type="entry name" value="Secre_tail"/>
</dbReference>
<dbReference type="RefSeq" id="WP_338391954.1">
    <property type="nucleotide sequence ID" value="NZ_AP025314.1"/>
</dbReference>
<dbReference type="EMBL" id="AP025314">
    <property type="protein sequence ID" value="BDD10395.1"/>
    <property type="molecule type" value="Genomic_DNA"/>
</dbReference>
<proteinExistence type="predicted"/>
<dbReference type="Pfam" id="PF13517">
    <property type="entry name" value="FG-GAP_3"/>
    <property type="match status" value="2"/>
</dbReference>
<accession>A0AAU9DD84</accession>
<keyword evidence="1" id="KW-0732">Signal</keyword>
<evidence type="ECO:0000313" key="3">
    <source>
        <dbReference type="EMBL" id="BDD10395.1"/>
    </source>
</evidence>
<organism evidence="3 4">
    <name type="scientific">Fulvitalea axinellae</name>
    <dbReference type="NCBI Taxonomy" id="1182444"/>
    <lineage>
        <taxon>Bacteria</taxon>
        <taxon>Pseudomonadati</taxon>
        <taxon>Bacteroidota</taxon>
        <taxon>Cytophagia</taxon>
        <taxon>Cytophagales</taxon>
        <taxon>Persicobacteraceae</taxon>
        <taxon>Fulvitalea</taxon>
    </lineage>
</organism>
<dbReference type="PANTHER" id="PTHR46580">
    <property type="entry name" value="SENSOR KINASE-RELATED"/>
    <property type="match status" value="1"/>
</dbReference>
<dbReference type="Pfam" id="PF18962">
    <property type="entry name" value="Por_Secre_tail"/>
    <property type="match status" value="1"/>
</dbReference>
<evidence type="ECO:0000259" key="2">
    <source>
        <dbReference type="Pfam" id="PF18962"/>
    </source>
</evidence>
<dbReference type="NCBIfam" id="TIGR04183">
    <property type="entry name" value="Por_Secre_tail"/>
    <property type="match status" value="1"/>
</dbReference>
<dbReference type="Gene3D" id="2.130.10.130">
    <property type="entry name" value="Integrin alpha, N-terminal"/>
    <property type="match status" value="1"/>
</dbReference>
<reference evidence="3 4" key="1">
    <citation type="submission" date="2021-12" db="EMBL/GenBank/DDBJ databases">
        <title>Genome sequencing of bacteria with rrn-lacking chromosome and rrn-plasmid.</title>
        <authorList>
            <person name="Anda M."/>
            <person name="Iwasaki W."/>
        </authorList>
    </citation>
    <scope>NUCLEOTIDE SEQUENCE [LARGE SCALE GENOMIC DNA]</scope>
    <source>
        <strain evidence="3 4">DSM 100852</strain>
    </source>
</reference>
<gene>
    <name evidence="3" type="ORF">FUAX_28270</name>
</gene>
<evidence type="ECO:0000256" key="1">
    <source>
        <dbReference type="ARBA" id="ARBA00022729"/>
    </source>
</evidence>
<evidence type="ECO:0000313" key="4">
    <source>
        <dbReference type="Proteomes" id="UP001348817"/>
    </source>
</evidence>